<protein>
    <submittedName>
        <fullName evidence="2">Uncharacterized protein</fullName>
    </submittedName>
</protein>
<organism evidence="2 3">
    <name type="scientific">Linum trigynum</name>
    <dbReference type="NCBI Taxonomy" id="586398"/>
    <lineage>
        <taxon>Eukaryota</taxon>
        <taxon>Viridiplantae</taxon>
        <taxon>Streptophyta</taxon>
        <taxon>Embryophyta</taxon>
        <taxon>Tracheophyta</taxon>
        <taxon>Spermatophyta</taxon>
        <taxon>Magnoliopsida</taxon>
        <taxon>eudicotyledons</taxon>
        <taxon>Gunneridae</taxon>
        <taxon>Pentapetalae</taxon>
        <taxon>rosids</taxon>
        <taxon>fabids</taxon>
        <taxon>Malpighiales</taxon>
        <taxon>Linaceae</taxon>
        <taxon>Linum</taxon>
    </lineage>
</organism>
<keyword evidence="3" id="KW-1185">Reference proteome</keyword>
<evidence type="ECO:0000313" key="3">
    <source>
        <dbReference type="Proteomes" id="UP001497516"/>
    </source>
</evidence>
<dbReference type="EMBL" id="OZ034818">
    <property type="protein sequence ID" value="CAL1386237.1"/>
    <property type="molecule type" value="Genomic_DNA"/>
</dbReference>
<dbReference type="AlphaFoldDB" id="A0AAV2EKK0"/>
<name>A0AAV2EKK0_9ROSI</name>
<feature type="region of interest" description="Disordered" evidence="1">
    <location>
        <begin position="1"/>
        <end position="22"/>
    </location>
</feature>
<accession>A0AAV2EKK0</accession>
<evidence type="ECO:0000313" key="2">
    <source>
        <dbReference type="EMBL" id="CAL1386237.1"/>
    </source>
</evidence>
<gene>
    <name evidence="2" type="ORF">LTRI10_LOCUS27314</name>
</gene>
<dbReference type="Proteomes" id="UP001497516">
    <property type="component" value="Chromosome 5"/>
</dbReference>
<reference evidence="2 3" key="1">
    <citation type="submission" date="2024-04" db="EMBL/GenBank/DDBJ databases">
        <authorList>
            <person name="Fracassetti M."/>
        </authorList>
    </citation>
    <scope>NUCLEOTIDE SEQUENCE [LARGE SCALE GENOMIC DNA]</scope>
</reference>
<proteinExistence type="predicted"/>
<sequence length="118" mass="13155">MGELRSDQQRQQPQPPLPSAPQAVLSVMVEPYAPLPYDHHRHHQQSPAADQCYGEHYRQQQINIPNALAYGAPATPYPGHPRQMVTNSTVTDHCPVGEDKHSDVDRLPFCGLGIGWLL</sequence>
<evidence type="ECO:0000256" key="1">
    <source>
        <dbReference type="SAM" id="MobiDB-lite"/>
    </source>
</evidence>